<dbReference type="InterPro" id="IPR044611">
    <property type="entry name" value="E3A/B/C-like"/>
</dbReference>
<keyword evidence="4 5" id="KW-0833">Ubl conjugation pathway</keyword>
<accession>A0ABR2YTF7</accession>
<name>A0ABR2YTF7_9CHLO</name>
<evidence type="ECO:0000256" key="6">
    <source>
        <dbReference type="SAM" id="MobiDB-lite"/>
    </source>
</evidence>
<dbReference type="InterPro" id="IPR035983">
    <property type="entry name" value="Hect_E3_ubiquitin_ligase"/>
</dbReference>
<evidence type="ECO:0000256" key="1">
    <source>
        <dbReference type="ARBA" id="ARBA00000885"/>
    </source>
</evidence>
<gene>
    <name evidence="8" type="ORF">WJX75_002372</name>
</gene>
<dbReference type="PROSITE" id="PS50096">
    <property type="entry name" value="IQ"/>
    <property type="match status" value="1"/>
</dbReference>
<dbReference type="SMART" id="SM00119">
    <property type="entry name" value="HECTc"/>
    <property type="match status" value="1"/>
</dbReference>
<feature type="domain" description="HECT" evidence="7">
    <location>
        <begin position="623"/>
        <end position="965"/>
    </location>
</feature>
<keyword evidence="9" id="KW-1185">Reference proteome</keyword>
<sequence length="965" mass="107585">MFRSFDGQVSSKPKVDLRGRSRVEESREQVLERTRQERKRRQQQKLEQKSALQVQAFWRGRHAAKQLREAVRSSWLQNYCKGGKITDREAGLLSSPLYRDLCFFCRPENSADVELLVGACKLLTAHRDANGRALCCDVEQTHLSGKILLLRAKQVAFMCVQALVSHSSELQAVLHDKRQQSGPGSAACVASTAISTIEMLTDEQTWLPLGSSEAAAKAACTVPTNMLAQFLCIPLLWKRYPALKPLQAAIWQQAVKALHELGSDKQGQLDVPSSAVQFVRVAGWLMSVIPLQRLFDADDIMIDDEDMLHLSVQEPLASSLAAQIQCLAEAATLKPLISILLPVTPASAAAASLDAKNGRSPDASGVWKLLELLSAMLDMPALRQNTLIVLAVHAELVPRLWYSYLKAMHGASAWEPSRDEACDPGWMLPLVVFARTYSTFLSTFGDDYMYRLQKPLPLAELNQPGKTGGLVSLLKFALWQVLWAETSPASHGWTGRAAALRAKLKEAVGTLLGQLYNRNCRVQFAPPQAFQAEDLPPARFHTEVKVAAASVGGLMEAKHTRVWSILTHAPFLVPFEERARVFQTVISSDRLERREMGIYGSQSFTMIHRSSVFQDGFEKLNLPGEALRGRVRIQYMDTFGEIEAGVDGGGLFKDFMENLIKEGFDPRVGLFKATPDQKLYPNPAAATVEPNAFALFEFMGKMVGKALYEGILLEVPLAGFFLKKLLRRGCDLNDLPSLDAELYRSLLFLRDYDGDVEDLALTFTVTDSDFGTNREVELLPGSRERAVTNGNRLEYIHRVANFRLNVQIKRATDAFRKGLEDVIAREWITMFNEAELQALIGGGDHQGLDLEDMKQHVNYAGGYDTDHPVIMEFWRAMQEFTPEQQKAFLRFVTSCSRPPLLGFQYLDPKLCIQMAGSVQDEAAQERLPSASTCINLLKLPPYRSATVIRDKLLYAVRNVAGFDLS</sequence>
<dbReference type="Proteomes" id="UP001491310">
    <property type="component" value="Unassembled WGS sequence"/>
</dbReference>
<evidence type="ECO:0000313" key="9">
    <source>
        <dbReference type="Proteomes" id="UP001491310"/>
    </source>
</evidence>
<dbReference type="EC" id="2.3.2.26" evidence="2"/>
<organism evidence="8 9">
    <name type="scientific">Coccomyxa subellipsoidea</name>
    <dbReference type="NCBI Taxonomy" id="248742"/>
    <lineage>
        <taxon>Eukaryota</taxon>
        <taxon>Viridiplantae</taxon>
        <taxon>Chlorophyta</taxon>
        <taxon>core chlorophytes</taxon>
        <taxon>Trebouxiophyceae</taxon>
        <taxon>Trebouxiophyceae incertae sedis</taxon>
        <taxon>Coccomyxaceae</taxon>
        <taxon>Coccomyxa</taxon>
    </lineage>
</organism>
<reference evidence="8 9" key="1">
    <citation type="journal article" date="2024" name="Nat. Commun.">
        <title>Phylogenomics reveals the evolutionary origins of lichenization in chlorophyte algae.</title>
        <authorList>
            <person name="Puginier C."/>
            <person name="Libourel C."/>
            <person name="Otte J."/>
            <person name="Skaloud P."/>
            <person name="Haon M."/>
            <person name="Grisel S."/>
            <person name="Petersen M."/>
            <person name="Berrin J.G."/>
            <person name="Delaux P.M."/>
            <person name="Dal Grande F."/>
            <person name="Keller J."/>
        </authorList>
    </citation>
    <scope>NUCLEOTIDE SEQUENCE [LARGE SCALE GENOMIC DNA]</scope>
    <source>
        <strain evidence="8 9">SAG 216-7</strain>
    </source>
</reference>
<dbReference type="CDD" id="cd00078">
    <property type="entry name" value="HECTc"/>
    <property type="match status" value="1"/>
</dbReference>
<feature type="region of interest" description="Disordered" evidence="6">
    <location>
        <begin position="1"/>
        <end position="45"/>
    </location>
</feature>
<dbReference type="SUPFAM" id="SSF56204">
    <property type="entry name" value="Hect, E3 ligase catalytic domain"/>
    <property type="match status" value="1"/>
</dbReference>
<protein>
    <recommendedName>
        <fullName evidence="2">HECT-type E3 ubiquitin transferase</fullName>
        <ecNumber evidence="2">2.3.2.26</ecNumber>
    </recommendedName>
</protein>
<comment type="caution">
    <text evidence="8">The sequence shown here is derived from an EMBL/GenBank/DDBJ whole genome shotgun (WGS) entry which is preliminary data.</text>
</comment>
<evidence type="ECO:0000256" key="4">
    <source>
        <dbReference type="ARBA" id="ARBA00022786"/>
    </source>
</evidence>
<proteinExistence type="predicted"/>
<dbReference type="PROSITE" id="PS50237">
    <property type="entry name" value="HECT"/>
    <property type="match status" value="1"/>
</dbReference>
<dbReference type="Gene3D" id="3.90.1750.10">
    <property type="entry name" value="Hect, E3 ligase catalytic domains"/>
    <property type="match status" value="1"/>
</dbReference>
<keyword evidence="3" id="KW-0808">Transferase</keyword>
<evidence type="ECO:0000313" key="8">
    <source>
        <dbReference type="EMBL" id="KAK9914927.1"/>
    </source>
</evidence>
<comment type="catalytic activity">
    <reaction evidence="1">
        <text>S-ubiquitinyl-[E2 ubiquitin-conjugating enzyme]-L-cysteine + [acceptor protein]-L-lysine = [E2 ubiquitin-conjugating enzyme]-L-cysteine + N(6)-ubiquitinyl-[acceptor protein]-L-lysine.</text>
        <dbReference type="EC" id="2.3.2.26"/>
    </reaction>
</comment>
<feature type="compositionally biased region" description="Basic and acidic residues" evidence="6">
    <location>
        <begin position="13"/>
        <end position="35"/>
    </location>
</feature>
<evidence type="ECO:0000256" key="5">
    <source>
        <dbReference type="PROSITE-ProRule" id="PRU00104"/>
    </source>
</evidence>
<dbReference type="PANTHER" id="PTHR45700:SF6">
    <property type="entry name" value="E3 UBIQUITIN-PROTEIN LIGASE UPL6"/>
    <property type="match status" value="1"/>
</dbReference>
<dbReference type="Gene3D" id="3.30.2410.10">
    <property type="entry name" value="Hect, E3 ligase catalytic domain"/>
    <property type="match status" value="1"/>
</dbReference>
<evidence type="ECO:0000259" key="7">
    <source>
        <dbReference type="PROSITE" id="PS50237"/>
    </source>
</evidence>
<dbReference type="Gene3D" id="3.30.2160.10">
    <property type="entry name" value="Hect, E3 ligase catalytic domain"/>
    <property type="match status" value="1"/>
</dbReference>
<evidence type="ECO:0000256" key="3">
    <source>
        <dbReference type="ARBA" id="ARBA00022679"/>
    </source>
</evidence>
<feature type="active site" description="Glycyl thioester intermediate" evidence="5">
    <location>
        <position position="933"/>
    </location>
</feature>
<evidence type="ECO:0000256" key="2">
    <source>
        <dbReference type="ARBA" id="ARBA00012485"/>
    </source>
</evidence>
<dbReference type="EMBL" id="JALJOT010000005">
    <property type="protein sequence ID" value="KAK9914927.1"/>
    <property type="molecule type" value="Genomic_DNA"/>
</dbReference>
<dbReference type="InterPro" id="IPR000569">
    <property type="entry name" value="HECT_dom"/>
</dbReference>
<dbReference type="Pfam" id="PF00632">
    <property type="entry name" value="HECT"/>
    <property type="match status" value="1"/>
</dbReference>
<dbReference type="PANTHER" id="PTHR45700">
    <property type="entry name" value="UBIQUITIN-PROTEIN LIGASE E3C"/>
    <property type="match status" value="1"/>
</dbReference>